<dbReference type="GO" id="GO:0006508">
    <property type="term" value="P:proteolysis"/>
    <property type="evidence" value="ECO:0007669"/>
    <property type="project" value="UniProtKB-KW"/>
</dbReference>
<proteinExistence type="inferred from homology"/>
<keyword evidence="15" id="KW-1185">Reference proteome</keyword>
<name>A0AAD9JMR3_9ANNE</name>
<dbReference type="SUPFAM" id="SSF53187">
    <property type="entry name" value="Zn-dependent exopeptidases"/>
    <property type="match status" value="1"/>
</dbReference>
<dbReference type="Gene3D" id="3.40.630.10">
    <property type="entry name" value="Zn peptidases"/>
    <property type="match status" value="1"/>
</dbReference>
<dbReference type="Pfam" id="PF00246">
    <property type="entry name" value="Peptidase_M14"/>
    <property type="match status" value="1"/>
</dbReference>
<evidence type="ECO:0000256" key="11">
    <source>
        <dbReference type="PROSITE-ProRule" id="PRU01379"/>
    </source>
</evidence>
<protein>
    <recommendedName>
        <fullName evidence="13">Peptidase M14 domain-containing protein</fullName>
    </recommendedName>
</protein>
<dbReference type="SUPFAM" id="SSF54897">
    <property type="entry name" value="Protease propeptides/inhibitors"/>
    <property type="match status" value="1"/>
</dbReference>
<dbReference type="InterPro" id="IPR000834">
    <property type="entry name" value="Peptidase_M14"/>
</dbReference>
<dbReference type="SMART" id="SM00631">
    <property type="entry name" value="Zn_pept"/>
    <property type="match status" value="1"/>
</dbReference>
<dbReference type="Proteomes" id="UP001208570">
    <property type="component" value="Unassembled WGS sequence"/>
</dbReference>
<keyword evidence="5" id="KW-0479">Metal-binding</keyword>
<evidence type="ECO:0000256" key="4">
    <source>
        <dbReference type="ARBA" id="ARBA00022670"/>
    </source>
</evidence>
<feature type="signal peptide" evidence="12">
    <location>
        <begin position="1"/>
        <end position="16"/>
    </location>
</feature>
<dbReference type="GO" id="GO:0004181">
    <property type="term" value="F:metallocarboxypeptidase activity"/>
    <property type="evidence" value="ECO:0007669"/>
    <property type="project" value="InterPro"/>
</dbReference>
<keyword evidence="8" id="KW-0862">Zinc</keyword>
<evidence type="ECO:0000256" key="7">
    <source>
        <dbReference type="ARBA" id="ARBA00022801"/>
    </source>
</evidence>
<dbReference type="Pfam" id="PF02244">
    <property type="entry name" value="Propep_M14"/>
    <property type="match status" value="1"/>
</dbReference>
<evidence type="ECO:0000259" key="13">
    <source>
        <dbReference type="PROSITE" id="PS52035"/>
    </source>
</evidence>
<keyword evidence="6 12" id="KW-0732">Signal</keyword>
<evidence type="ECO:0000256" key="6">
    <source>
        <dbReference type="ARBA" id="ARBA00022729"/>
    </source>
</evidence>
<reference evidence="14" key="1">
    <citation type="journal article" date="2023" name="Mol. Biol. Evol.">
        <title>Third-Generation Sequencing Reveals the Adaptive Role of the Epigenome in Three Deep-Sea Polychaetes.</title>
        <authorList>
            <person name="Perez M."/>
            <person name="Aroh O."/>
            <person name="Sun Y."/>
            <person name="Lan Y."/>
            <person name="Juniper S.K."/>
            <person name="Young C.R."/>
            <person name="Angers B."/>
            <person name="Qian P.Y."/>
        </authorList>
    </citation>
    <scope>NUCLEOTIDE SEQUENCE</scope>
    <source>
        <strain evidence="14">P08H-3</strain>
    </source>
</reference>
<dbReference type="FunFam" id="3.40.630.10:FF:000084">
    <property type="entry name" value="Carboxypeptidase B2"/>
    <property type="match status" value="1"/>
</dbReference>
<dbReference type="InterPro" id="IPR003146">
    <property type="entry name" value="M14A_act_pep"/>
</dbReference>
<evidence type="ECO:0000256" key="1">
    <source>
        <dbReference type="ARBA" id="ARBA00001947"/>
    </source>
</evidence>
<evidence type="ECO:0000256" key="8">
    <source>
        <dbReference type="ARBA" id="ARBA00022833"/>
    </source>
</evidence>
<accession>A0AAD9JMR3</accession>
<dbReference type="GO" id="GO:0008270">
    <property type="term" value="F:zinc ion binding"/>
    <property type="evidence" value="ECO:0007669"/>
    <property type="project" value="InterPro"/>
</dbReference>
<comment type="caution">
    <text evidence="14">The sequence shown here is derived from an EMBL/GenBank/DDBJ whole genome shotgun (WGS) entry which is preliminary data.</text>
</comment>
<dbReference type="GO" id="GO:0005615">
    <property type="term" value="C:extracellular space"/>
    <property type="evidence" value="ECO:0007669"/>
    <property type="project" value="TreeGrafter"/>
</dbReference>
<dbReference type="AlphaFoldDB" id="A0AAD9JMR3"/>
<sequence>MKSFYLLFLIVNTVITTDFSSNYKTYEGYKVLEVVPSTTEQVRAIEGLRRDNEIDFWTLTRKPGLPTRFMLPPNKISRTTDYLKNYGIDIRIINHNVGIQVARERQRLRSREASGMAFDLDDFNTYEDISSGMANGAYWIDSLIHAREWLTGATILKIIDHFITNYGTDQEVTDLVNKYDWHFLPVINPDGYIYSWETDRYWRKSRNINEGSDCIGTDLNRNFDSHWSLDGTEPDPCSINYHGTGPASEPEIEVMQNELLRLGPTLTGSVAMHTPAWMWLHSWGFTEDGSCARPIDYDTLLSIARETVHAIEDTYNSDWTYGTICDIFYPASGTACDFCKEKASIVYSFTPELRGPDHYVDPSEIDPSFQEIYNGLKTMITEIEALP</sequence>
<keyword evidence="4" id="KW-0645">Protease</keyword>
<evidence type="ECO:0000256" key="5">
    <source>
        <dbReference type="ARBA" id="ARBA00022723"/>
    </source>
</evidence>
<evidence type="ECO:0000256" key="12">
    <source>
        <dbReference type="SAM" id="SignalP"/>
    </source>
</evidence>
<evidence type="ECO:0000313" key="15">
    <source>
        <dbReference type="Proteomes" id="UP001208570"/>
    </source>
</evidence>
<dbReference type="EMBL" id="JAODUP010000222">
    <property type="protein sequence ID" value="KAK2156094.1"/>
    <property type="molecule type" value="Genomic_DNA"/>
</dbReference>
<evidence type="ECO:0000256" key="2">
    <source>
        <dbReference type="ARBA" id="ARBA00005988"/>
    </source>
</evidence>
<organism evidence="14 15">
    <name type="scientific">Paralvinella palmiformis</name>
    <dbReference type="NCBI Taxonomy" id="53620"/>
    <lineage>
        <taxon>Eukaryota</taxon>
        <taxon>Metazoa</taxon>
        <taxon>Spiralia</taxon>
        <taxon>Lophotrochozoa</taxon>
        <taxon>Annelida</taxon>
        <taxon>Polychaeta</taxon>
        <taxon>Sedentaria</taxon>
        <taxon>Canalipalpata</taxon>
        <taxon>Terebellida</taxon>
        <taxon>Terebelliformia</taxon>
        <taxon>Alvinellidae</taxon>
        <taxon>Paralvinella</taxon>
    </lineage>
</organism>
<keyword evidence="3" id="KW-0121">Carboxypeptidase</keyword>
<evidence type="ECO:0000256" key="3">
    <source>
        <dbReference type="ARBA" id="ARBA00022645"/>
    </source>
</evidence>
<keyword evidence="7" id="KW-0378">Hydrolase</keyword>
<feature type="chain" id="PRO_5042123183" description="Peptidase M14 domain-containing protein" evidence="12">
    <location>
        <begin position="17"/>
        <end position="387"/>
    </location>
</feature>
<dbReference type="PANTHER" id="PTHR11705">
    <property type="entry name" value="PROTEASE FAMILY M14 CARBOXYPEPTIDASE A,B"/>
    <property type="match status" value="1"/>
</dbReference>
<dbReference type="PROSITE" id="PS52035">
    <property type="entry name" value="PEPTIDASE_M14"/>
    <property type="match status" value="1"/>
</dbReference>
<dbReference type="Gene3D" id="3.30.70.340">
    <property type="entry name" value="Metallocarboxypeptidase-like"/>
    <property type="match status" value="1"/>
</dbReference>
<keyword evidence="9" id="KW-0482">Metalloprotease</keyword>
<evidence type="ECO:0000256" key="10">
    <source>
        <dbReference type="ARBA" id="ARBA00023157"/>
    </source>
</evidence>
<comment type="similarity">
    <text evidence="2 11">Belongs to the peptidase M14 family.</text>
</comment>
<feature type="domain" description="Peptidase M14" evidence="13">
    <location>
        <begin position="82"/>
        <end position="383"/>
    </location>
</feature>
<evidence type="ECO:0000256" key="9">
    <source>
        <dbReference type="ARBA" id="ARBA00023049"/>
    </source>
</evidence>
<dbReference type="InterPro" id="IPR036990">
    <property type="entry name" value="M14A-like_propep"/>
</dbReference>
<keyword evidence="10" id="KW-1015">Disulfide bond</keyword>
<comment type="cofactor">
    <cofactor evidence="1">
        <name>Zn(2+)</name>
        <dbReference type="ChEBI" id="CHEBI:29105"/>
    </cofactor>
</comment>
<dbReference type="PANTHER" id="PTHR11705:SF91">
    <property type="entry name" value="FI01817P-RELATED"/>
    <property type="match status" value="1"/>
</dbReference>
<feature type="active site" description="Proton donor/acceptor" evidence="11">
    <location>
        <position position="352"/>
    </location>
</feature>
<gene>
    <name evidence="14" type="ORF">LSH36_222g04005</name>
</gene>
<evidence type="ECO:0000313" key="14">
    <source>
        <dbReference type="EMBL" id="KAK2156094.1"/>
    </source>
</evidence>